<dbReference type="PANTHER" id="PTHR10619">
    <property type="entry name" value="F-ACTIN-CAPPING PROTEIN SUBUNIT BETA"/>
    <property type="match status" value="1"/>
</dbReference>
<evidence type="ECO:0000256" key="7">
    <source>
        <dbReference type="ARBA" id="ARBA00023203"/>
    </source>
</evidence>
<protein>
    <recommendedName>
        <fullName evidence="3 10">F-actin-capping protein subunit beta</fullName>
    </recommendedName>
</protein>
<dbReference type="PANTHER" id="PTHR10619:SF0">
    <property type="entry name" value="F-ACTIN-CAPPING PROTEIN SUBUNIT BETA ISOFORMS 1 AND 2"/>
    <property type="match status" value="1"/>
</dbReference>
<organism evidence="11 12">
    <name type="scientific">Lactuca sativa</name>
    <name type="common">Garden lettuce</name>
    <dbReference type="NCBI Taxonomy" id="4236"/>
    <lineage>
        <taxon>Eukaryota</taxon>
        <taxon>Viridiplantae</taxon>
        <taxon>Streptophyta</taxon>
        <taxon>Embryophyta</taxon>
        <taxon>Tracheophyta</taxon>
        <taxon>Spermatophyta</taxon>
        <taxon>Magnoliopsida</taxon>
        <taxon>eudicotyledons</taxon>
        <taxon>Gunneridae</taxon>
        <taxon>Pentapetalae</taxon>
        <taxon>asterids</taxon>
        <taxon>campanulids</taxon>
        <taxon>Asterales</taxon>
        <taxon>Asteraceae</taxon>
        <taxon>Cichorioideae</taxon>
        <taxon>Cichorieae</taxon>
        <taxon>Lactucinae</taxon>
        <taxon>Lactuca</taxon>
    </lineage>
</organism>
<dbReference type="Pfam" id="PF01115">
    <property type="entry name" value="F_actin_cap_B"/>
    <property type="match status" value="1"/>
</dbReference>
<sequence>MVFIISQVKNHNRTGGEAAMGLMRRMPPKHTETALTALLSLLPGHSSDLLSQVDQPLKVLRDGENEKEFILCEYNRDADSYRSPWSNKYHPSLEDGMLPSSELRKLEIEANDIFTIYRDQYYEGGISSVYLWEEDDKQGFVACFLIKKDGSKDAHGKRGYLNEGGWEAIHVIQVGPEQEGNANYCLTSTIMLSLTTNSDESGTFNLSGSIRRQMKADLPVEDGHLCNMGKMIEELEGKLRNQLDQVYFGKTKEMVCTLRPSPDLPSMALPENIKP</sequence>
<evidence type="ECO:0000256" key="1">
    <source>
        <dbReference type="ARBA" id="ARBA00004245"/>
    </source>
</evidence>
<dbReference type="PRINTS" id="PR00192">
    <property type="entry name" value="FACTINCAPB"/>
</dbReference>
<dbReference type="FunFam" id="1.20.58.570:FF:000001">
    <property type="entry name" value="F-actin-capping protein subunit beta"/>
    <property type="match status" value="1"/>
</dbReference>
<evidence type="ECO:0000256" key="10">
    <source>
        <dbReference type="RuleBase" id="RU365078"/>
    </source>
</evidence>
<name>A0A9R1UEH7_LACSA</name>
<dbReference type="SUPFAM" id="SSF90096">
    <property type="entry name" value="Subunits of heterodimeric actin filament capping protein Capz"/>
    <property type="match status" value="1"/>
</dbReference>
<dbReference type="AlphaFoldDB" id="A0A9R1UEH7"/>
<comment type="caution">
    <text evidence="11">The sequence shown here is derived from an EMBL/GenBank/DDBJ whole genome shotgun (WGS) entry which is preliminary data.</text>
</comment>
<dbReference type="PROSITE" id="PS00231">
    <property type="entry name" value="F_ACTIN_CAPPING_BETA"/>
    <property type="match status" value="1"/>
</dbReference>
<dbReference type="Gene3D" id="3.90.1150.210">
    <property type="entry name" value="F-actin capping protein, beta subunit"/>
    <property type="match status" value="1"/>
</dbReference>
<comment type="subcellular location">
    <subcellularLocation>
        <location evidence="1 10">Cytoplasm</location>
        <location evidence="1 10">Cytoskeleton</location>
    </subcellularLocation>
</comment>
<comment type="similarity">
    <text evidence="2 10">Belongs to the F-actin-capping protein beta subunit family.</text>
</comment>
<comment type="subunit">
    <text evidence="10">Heterodimer of an alpha and a beta subunit.</text>
</comment>
<dbReference type="GO" id="GO:0005737">
    <property type="term" value="C:cytoplasm"/>
    <property type="evidence" value="ECO:0007669"/>
    <property type="project" value="InterPro"/>
</dbReference>
<evidence type="ECO:0000256" key="2">
    <source>
        <dbReference type="ARBA" id="ARBA00006039"/>
    </source>
</evidence>
<dbReference type="GO" id="GO:0030036">
    <property type="term" value="P:actin cytoskeleton organization"/>
    <property type="evidence" value="ECO:0007669"/>
    <property type="project" value="InterPro"/>
</dbReference>
<comment type="function">
    <text evidence="9 10">F-actin-capping proteins bind in a Ca(2+)-independent manner to the fast growing ends of actin filaments (barbed end) thereby blocking the exchange of subunits at these ends. Unlike other capping proteins (such as gelsolin and severin), these proteins do not sever actin filaments.</text>
</comment>
<dbReference type="Proteomes" id="UP000235145">
    <property type="component" value="Unassembled WGS sequence"/>
</dbReference>
<evidence type="ECO:0000256" key="9">
    <source>
        <dbReference type="ARBA" id="ARBA00025389"/>
    </source>
</evidence>
<dbReference type="OrthoDB" id="9979678at2759"/>
<dbReference type="InterPro" id="IPR001698">
    <property type="entry name" value="CAPZB"/>
</dbReference>
<dbReference type="InterPro" id="IPR043175">
    <property type="entry name" value="CAPZB_N"/>
</dbReference>
<evidence type="ECO:0000256" key="8">
    <source>
        <dbReference type="ARBA" id="ARBA00023212"/>
    </source>
</evidence>
<keyword evidence="6" id="KW-0007">Acetylation</keyword>
<reference evidence="11 12" key="1">
    <citation type="journal article" date="2017" name="Nat. Commun.">
        <title>Genome assembly with in vitro proximity ligation data and whole-genome triplication in lettuce.</title>
        <authorList>
            <person name="Reyes-Chin-Wo S."/>
            <person name="Wang Z."/>
            <person name="Yang X."/>
            <person name="Kozik A."/>
            <person name="Arikit S."/>
            <person name="Song C."/>
            <person name="Xia L."/>
            <person name="Froenicke L."/>
            <person name="Lavelle D.O."/>
            <person name="Truco M.J."/>
            <person name="Xia R."/>
            <person name="Zhu S."/>
            <person name="Xu C."/>
            <person name="Xu H."/>
            <person name="Xu X."/>
            <person name="Cox K."/>
            <person name="Korf I."/>
            <person name="Meyers B.C."/>
            <person name="Michelmore R.W."/>
        </authorList>
    </citation>
    <scope>NUCLEOTIDE SEQUENCE [LARGE SCALE GENOMIC DNA]</scope>
    <source>
        <strain evidence="12">cv. Salinas</strain>
        <tissue evidence="11">Seedlings</tissue>
    </source>
</reference>
<evidence type="ECO:0000256" key="3">
    <source>
        <dbReference type="ARBA" id="ARBA00021859"/>
    </source>
</evidence>
<evidence type="ECO:0000256" key="6">
    <source>
        <dbReference type="ARBA" id="ARBA00022990"/>
    </source>
</evidence>
<accession>A0A9R1UEH7</accession>
<evidence type="ECO:0000313" key="11">
    <source>
        <dbReference type="EMBL" id="KAJ0185795.1"/>
    </source>
</evidence>
<evidence type="ECO:0000313" key="12">
    <source>
        <dbReference type="Proteomes" id="UP000235145"/>
    </source>
</evidence>
<keyword evidence="4 10" id="KW-0117">Actin capping</keyword>
<keyword evidence="8 10" id="KW-0206">Cytoskeleton</keyword>
<dbReference type="GO" id="GO:0000902">
    <property type="term" value="P:cell morphogenesis"/>
    <property type="evidence" value="ECO:0000318"/>
    <property type="project" value="GO_Central"/>
</dbReference>
<dbReference type="InterPro" id="IPR042276">
    <property type="entry name" value="CapZ_alpha/beta_2"/>
</dbReference>
<dbReference type="EMBL" id="NBSK02000009">
    <property type="protein sequence ID" value="KAJ0185795.1"/>
    <property type="molecule type" value="Genomic_DNA"/>
</dbReference>
<dbReference type="FunFam" id="3.90.1150.210:FF:000004">
    <property type="entry name" value="F-actin-capping protein subunit beta"/>
    <property type="match status" value="1"/>
</dbReference>
<gene>
    <name evidence="11" type="ORF">LSAT_V11C900471430</name>
</gene>
<dbReference type="InterPro" id="IPR037282">
    <property type="entry name" value="CapZ_alpha/beta"/>
</dbReference>
<keyword evidence="7 10" id="KW-0009">Actin-binding</keyword>
<dbReference type="InterPro" id="IPR019771">
    <property type="entry name" value="F-actin_capping_bsu_CS"/>
</dbReference>
<evidence type="ECO:0000256" key="5">
    <source>
        <dbReference type="ARBA" id="ARBA00022490"/>
    </source>
</evidence>
<evidence type="ECO:0000256" key="4">
    <source>
        <dbReference type="ARBA" id="ARBA00022467"/>
    </source>
</evidence>
<dbReference type="Gene3D" id="1.20.58.570">
    <property type="match status" value="1"/>
</dbReference>
<keyword evidence="12" id="KW-1185">Reference proteome</keyword>
<dbReference type="GO" id="GO:0051015">
    <property type="term" value="F:actin filament binding"/>
    <property type="evidence" value="ECO:0000318"/>
    <property type="project" value="GO_Central"/>
</dbReference>
<proteinExistence type="inferred from homology"/>
<keyword evidence="5 10" id="KW-0963">Cytoplasm</keyword>
<dbReference type="GO" id="GO:0051016">
    <property type="term" value="P:barbed-end actin filament capping"/>
    <property type="evidence" value="ECO:0000318"/>
    <property type="project" value="GO_Central"/>
</dbReference>
<dbReference type="GO" id="GO:0008290">
    <property type="term" value="C:F-actin capping protein complex"/>
    <property type="evidence" value="ECO:0000318"/>
    <property type="project" value="GO_Central"/>
</dbReference>